<keyword evidence="3" id="KW-1185">Reference proteome</keyword>
<organism evidence="2 3">
    <name type="scientific">Araneus ventricosus</name>
    <name type="common">Orbweaver spider</name>
    <name type="synonym">Epeira ventricosa</name>
    <dbReference type="NCBI Taxonomy" id="182803"/>
    <lineage>
        <taxon>Eukaryota</taxon>
        <taxon>Metazoa</taxon>
        <taxon>Ecdysozoa</taxon>
        <taxon>Arthropoda</taxon>
        <taxon>Chelicerata</taxon>
        <taxon>Arachnida</taxon>
        <taxon>Araneae</taxon>
        <taxon>Araneomorphae</taxon>
        <taxon>Entelegynae</taxon>
        <taxon>Araneoidea</taxon>
        <taxon>Araneidae</taxon>
        <taxon>Araneus</taxon>
    </lineage>
</organism>
<keyword evidence="1" id="KW-0547">Nucleotide-binding</keyword>
<name>A0A4Y2T985_ARAVE</name>
<evidence type="ECO:0000256" key="1">
    <source>
        <dbReference type="PROSITE-ProRule" id="PRU10141"/>
    </source>
</evidence>
<sequence>MLVFKRWAEPLSRQKETQELVGNSCHLRSRCLRRNVLQRRGETLAGITGIAGLLKNFGCNDPEMLGKGSSGVVTCFRHPQRKDEVAIKCVSLEDLREGEEHLRIGLRHENIVPLQLPEYK</sequence>
<reference evidence="2 3" key="1">
    <citation type="journal article" date="2019" name="Sci. Rep.">
        <title>Orb-weaving spider Araneus ventricosus genome elucidates the spidroin gene catalogue.</title>
        <authorList>
            <person name="Kono N."/>
            <person name="Nakamura H."/>
            <person name="Ohtoshi R."/>
            <person name="Moran D.A.P."/>
            <person name="Shinohara A."/>
            <person name="Yoshida Y."/>
            <person name="Fujiwara M."/>
            <person name="Mori M."/>
            <person name="Tomita M."/>
            <person name="Arakawa K."/>
        </authorList>
    </citation>
    <scope>NUCLEOTIDE SEQUENCE [LARGE SCALE GENOMIC DNA]</scope>
</reference>
<proteinExistence type="predicted"/>
<dbReference type="EMBL" id="BGPR01027028">
    <property type="protein sequence ID" value="GBN97204.1"/>
    <property type="molecule type" value="Genomic_DNA"/>
</dbReference>
<dbReference type="Gene3D" id="1.10.510.10">
    <property type="entry name" value="Transferase(Phosphotransferase) domain 1"/>
    <property type="match status" value="1"/>
</dbReference>
<evidence type="ECO:0000313" key="3">
    <source>
        <dbReference type="Proteomes" id="UP000499080"/>
    </source>
</evidence>
<dbReference type="Proteomes" id="UP000499080">
    <property type="component" value="Unassembled WGS sequence"/>
</dbReference>
<evidence type="ECO:0000313" key="2">
    <source>
        <dbReference type="EMBL" id="GBN97204.1"/>
    </source>
</evidence>
<dbReference type="OrthoDB" id="272141at2759"/>
<dbReference type="PROSITE" id="PS00107">
    <property type="entry name" value="PROTEIN_KINASE_ATP"/>
    <property type="match status" value="1"/>
</dbReference>
<keyword evidence="1" id="KW-0067">ATP-binding</keyword>
<dbReference type="InterPro" id="IPR017441">
    <property type="entry name" value="Protein_kinase_ATP_BS"/>
</dbReference>
<comment type="caution">
    <text evidence="2">The sequence shown here is derived from an EMBL/GenBank/DDBJ whole genome shotgun (WGS) entry which is preliminary data.</text>
</comment>
<evidence type="ECO:0008006" key="4">
    <source>
        <dbReference type="Google" id="ProtNLM"/>
    </source>
</evidence>
<dbReference type="AlphaFoldDB" id="A0A4Y2T985"/>
<dbReference type="SUPFAM" id="SSF56112">
    <property type="entry name" value="Protein kinase-like (PK-like)"/>
    <property type="match status" value="1"/>
</dbReference>
<gene>
    <name evidence="2" type="ORF">AVEN_71721_1</name>
</gene>
<feature type="binding site" evidence="1">
    <location>
        <position position="88"/>
    </location>
    <ligand>
        <name>ATP</name>
        <dbReference type="ChEBI" id="CHEBI:30616"/>
    </ligand>
</feature>
<protein>
    <recommendedName>
        <fullName evidence="4">Protein kinase domain-containing protein</fullName>
    </recommendedName>
</protein>
<accession>A0A4Y2T985</accession>
<dbReference type="GO" id="GO:0005524">
    <property type="term" value="F:ATP binding"/>
    <property type="evidence" value="ECO:0007669"/>
    <property type="project" value="UniProtKB-UniRule"/>
</dbReference>
<dbReference type="InterPro" id="IPR011009">
    <property type="entry name" value="Kinase-like_dom_sf"/>
</dbReference>